<name>A0ABS4J4U2_9BACL</name>
<accession>A0ABS4J4U2</accession>
<dbReference type="Proteomes" id="UP001519287">
    <property type="component" value="Unassembled WGS sequence"/>
</dbReference>
<gene>
    <name evidence="1" type="ORF">J2Z66_006489</name>
</gene>
<keyword evidence="2" id="KW-1185">Reference proteome</keyword>
<evidence type="ECO:0000313" key="1">
    <source>
        <dbReference type="EMBL" id="MBP1994848.1"/>
    </source>
</evidence>
<dbReference type="EMBL" id="JAGGLB010000029">
    <property type="protein sequence ID" value="MBP1994848.1"/>
    <property type="molecule type" value="Genomic_DNA"/>
</dbReference>
<comment type="caution">
    <text evidence="1">The sequence shown here is derived from an EMBL/GenBank/DDBJ whole genome shotgun (WGS) entry which is preliminary data.</text>
</comment>
<organism evidence="1 2">
    <name type="scientific">Paenibacillus eucommiae</name>
    <dbReference type="NCBI Taxonomy" id="1355755"/>
    <lineage>
        <taxon>Bacteria</taxon>
        <taxon>Bacillati</taxon>
        <taxon>Bacillota</taxon>
        <taxon>Bacilli</taxon>
        <taxon>Bacillales</taxon>
        <taxon>Paenibacillaceae</taxon>
        <taxon>Paenibacillus</taxon>
    </lineage>
</organism>
<proteinExistence type="predicted"/>
<dbReference type="RefSeq" id="WP_209976679.1">
    <property type="nucleotide sequence ID" value="NZ_JAGGLB010000029.1"/>
</dbReference>
<reference evidence="1 2" key="1">
    <citation type="submission" date="2021-03" db="EMBL/GenBank/DDBJ databases">
        <title>Genomic Encyclopedia of Type Strains, Phase IV (KMG-IV): sequencing the most valuable type-strain genomes for metagenomic binning, comparative biology and taxonomic classification.</title>
        <authorList>
            <person name="Goeker M."/>
        </authorList>
    </citation>
    <scope>NUCLEOTIDE SEQUENCE [LARGE SCALE GENOMIC DNA]</scope>
    <source>
        <strain evidence="1 2">DSM 26048</strain>
    </source>
</reference>
<protein>
    <submittedName>
        <fullName evidence="1">Uncharacterized protein</fullName>
    </submittedName>
</protein>
<sequence length="97" mass="10993">MGVKHAREYAVIIDDMVRGIGQVNNVYEFFDMTEGEWLELELPEQEECLKTLADDIFYGLGSEPVMNVGDGVIRHDGDNHVIRVHDGDNLISVIYLI</sequence>
<evidence type="ECO:0000313" key="2">
    <source>
        <dbReference type="Proteomes" id="UP001519287"/>
    </source>
</evidence>